<feature type="chain" id="PRO_5008042166" evidence="2">
    <location>
        <begin position="28"/>
        <end position="699"/>
    </location>
</feature>
<dbReference type="PATRIC" id="fig|33881.3.peg.2029"/>
<proteinExistence type="predicted"/>
<reference evidence="3 4" key="1">
    <citation type="journal article" date="2016" name="Front. Microbiol.">
        <title>Genomic Resource of Rice Seed Associated Bacteria.</title>
        <authorList>
            <person name="Midha S."/>
            <person name="Bansal K."/>
            <person name="Sharma S."/>
            <person name="Kumar N."/>
            <person name="Patil P.P."/>
            <person name="Chaudhry V."/>
            <person name="Patil P.B."/>
        </authorList>
    </citation>
    <scope>NUCLEOTIDE SEQUENCE [LARGE SCALE GENOMIC DNA]</scope>
    <source>
        <strain evidence="3 4">NS184</strain>
    </source>
</reference>
<feature type="region of interest" description="Disordered" evidence="1">
    <location>
        <begin position="169"/>
        <end position="188"/>
    </location>
</feature>
<feature type="region of interest" description="Disordered" evidence="1">
    <location>
        <begin position="547"/>
        <end position="581"/>
    </location>
</feature>
<sequence length="699" mass="71991">MVHRTLLAALVAATTATATLVAAPAQATTPDAATGTAGASSASRPVTNLDHLDFLLDDVPLPDVPEHSTYQQAQDPTATAPWVYADRNADGTYRRVGGGTLDPATGHWGQGAFDADDISRAAVVYVRDWQQNGTPSSEEHARGLLRSLTYLQTDSGPDAGNVVLWQQTDGTLNTSPTPPDSPNPSDSADSFWVGRTVWALGEAYPAFRRTDPGFARFLQDRLRLSLGALERQSLASYGEYDTVNGSRVPSWLIADSTSATAEAVLGLSAYVRAVPGDRQARTVLQQETTGIAAMQRGDTRTWPFGAVLPSATSQSTWNAWGGTAPAALATAAAVLHRSDWQRDARRETAQFAAEVLASGGPDNGWTPTPFDRTQIAYGADSLVQSFLAVGGAGQDRLAAIAAGWYFGANPAGVPVYDRQSGTCVDGIAADGTVNRGCGAESAIHTALSMLALDAHPAVRAAAETVTSRTDVDGITTVEAEGGALSGGEGGRAPSVVRPDAAWTGSANWSGQAYVHAPAGSTVTITVPALRQDTLLYPVVSQASGPAGRTDWTVRGADGRTRSLGSTPNGGAGAQGTAPTSSLLHPLTLARTAPAGTTTITATVRGGSADIDAVLVRPAVSHLGLGSGAGSAARAAAGAPPSDLFVNGTTSARSTTATFERRSSVSVYDHSGRLVRTLRVGPGAQRVPLAPAGFTVVAPR</sequence>
<evidence type="ECO:0000313" key="3">
    <source>
        <dbReference type="EMBL" id="KTR06981.1"/>
    </source>
</evidence>
<protein>
    <submittedName>
        <fullName evidence="3">Uncharacterized protein</fullName>
    </submittedName>
</protein>
<dbReference type="STRING" id="33881.NS184_08510"/>
<keyword evidence="2" id="KW-0732">Signal</keyword>
<comment type="caution">
    <text evidence="3">The sequence shown here is derived from an EMBL/GenBank/DDBJ whole genome shotgun (WGS) entry which is preliminary data.</text>
</comment>
<gene>
    <name evidence="3" type="ORF">NS184_08510</name>
</gene>
<evidence type="ECO:0000256" key="2">
    <source>
        <dbReference type="SAM" id="SignalP"/>
    </source>
</evidence>
<dbReference type="Proteomes" id="UP000078252">
    <property type="component" value="Unassembled WGS sequence"/>
</dbReference>
<dbReference type="OrthoDB" id="7540161at2"/>
<name>A0A175RU17_9MICO</name>
<dbReference type="AlphaFoldDB" id="A0A175RU17"/>
<organism evidence="3 4">
    <name type="scientific">Curtobacterium luteum</name>
    <dbReference type="NCBI Taxonomy" id="33881"/>
    <lineage>
        <taxon>Bacteria</taxon>
        <taxon>Bacillati</taxon>
        <taxon>Actinomycetota</taxon>
        <taxon>Actinomycetes</taxon>
        <taxon>Micrococcales</taxon>
        <taxon>Microbacteriaceae</taxon>
        <taxon>Curtobacterium</taxon>
    </lineage>
</organism>
<accession>A0A175RU17</accession>
<feature type="signal peptide" evidence="2">
    <location>
        <begin position="1"/>
        <end position="27"/>
    </location>
</feature>
<dbReference type="RefSeq" id="WP_058725686.1">
    <property type="nucleotide sequence ID" value="NZ_LDQC01000044.1"/>
</dbReference>
<dbReference type="EMBL" id="LDQC01000044">
    <property type="protein sequence ID" value="KTR06981.1"/>
    <property type="molecule type" value="Genomic_DNA"/>
</dbReference>
<evidence type="ECO:0000256" key="1">
    <source>
        <dbReference type="SAM" id="MobiDB-lite"/>
    </source>
</evidence>
<evidence type="ECO:0000313" key="4">
    <source>
        <dbReference type="Proteomes" id="UP000078252"/>
    </source>
</evidence>